<organism evidence="3 4">
    <name type="scientific">Pseudobutyrivibrio ruminis</name>
    <dbReference type="NCBI Taxonomy" id="46206"/>
    <lineage>
        <taxon>Bacteria</taxon>
        <taxon>Bacillati</taxon>
        <taxon>Bacillota</taxon>
        <taxon>Clostridia</taxon>
        <taxon>Lachnospirales</taxon>
        <taxon>Lachnospiraceae</taxon>
        <taxon>Pseudobutyrivibrio</taxon>
    </lineage>
</organism>
<dbReference type="InterPro" id="IPR036736">
    <property type="entry name" value="ACP-like_sf"/>
</dbReference>
<evidence type="ECO:0000313" key="4">
    <source>
        <dbReference type="Proteomes" id="UP000224317"/>
    </source>
</evidence>
<reference evidence="3" key="1">
    <citation type="submission" date="2017-10" db="EMBL/GenBank/DDBJ databases">
        <title>Resolving the taxonomy of Roseburia spp., Eubacterium rectale and Agathobacter spp. through phylogenomic analysis.</title>
        <authorList>
            <person name="Sheridan P.O."/>
            <person name="Walker A.W."/>
            <person name="Duncan S.H."/>
            <person name="Scott K.P."/>
            <person name="Toole P.W.O."/>
            <person name="Luis P."/>
            <person name="Flint H.J."/>
        </authorList>
    </citation>
    <scope>NUCLEOTIDE SEQUENCE [LARGE SCALE GENOMIC DNA]</scope>
    <source>
        <strain evidence="3">JK10</strain>
        <strain evidence="2">JK626</strain>
    </source>
</reference>
<dbReference type="Gene3D" id="1.10.1200.10">
    <property type="entry name" value="ACP-like"/>
    <property type="match status" value="1"/>
</dbReference>
<keyword evidence="4" id="KW-1185">Reference proteome</keyword>
<protein>
    <submittedName>
        <fullName evidence="3">Acyl carrier protein</fullName>
    </submittedName>
</protein>
<dbReference type="Proteomes" id="UP000225889">
    <property type="component" value="Unassembled WGS sequence"/>
</dbReference>
<gene>
    <name evidence="3" type="ORF">CSX00_06240</name>
    <name evidence="2" type="ORF">CSX01_10315</name>
</gene>
<evidence type="ECO:0000313" key="2">
    <source>
        <dbReference type="EMBL" id="PHU34379.1"/>
    </source>
</evidence>
<evidence type="ECO:0000259" key="1">
    <source>
        <dbReference type="PROSITE" id="PS50075"/>
    </source>
</evidence>
<proteinExistence type="predicted"/>
<dbReference type="EMBL" id="PDYH01000020">
    <property type="protein sequence ID" value="PHU40365.1"/>
    <property type="molecule type" value="Genomic_DNA"/>
</dbReference>
<dbReference type="SUPFAM" id="SSF47336">
    <property type="entry name" value="ACP-like"/>
    <property type="match status" value="1"/>
</dbReference>
<dbReference type="AlphaFoldDB" id="A0A2G3EB33"/>
<dbReference type="STRING" id="46206.SAMN02910377_00984"/>
<dbReference type="Pfam" id="PF00550">
    <property type="entry name" value="PP-binding"/>
    <property type="match status" value="1"/>
</dbReference>
<name>A0A2G3EB33_9FIRM</name>
<dbReference type="EMBL" id="PDYF01000025">
    <property type="protein sequence ID" value="PHU34379.1"/>
    <property type="molecule type" value="Genomic_DNA"/>
</dbReference>
<sequence>MTREEVLVKINEIFRDAFDDESLEVSDATTANDIADWDSLMQMNLIEMVEDEFGFQFSMDEAAGLKNVGSMVDVVLAHC</sequence>
<feature type="domain" description="Carrier" evidence="1">
    <location>
        <begin position="1"/>
        <end position="79"/>
    </location>
</feature>
<comment type="caution">
    <text evidence="3">The sequence shown here is derived from an EMBL/GenBank/DDBJ whole genome shotgun (WGS) entry which is preliminary data.</text>
</comment>
<accession>A0A2G3EB33</accession>
<dbReference type="PROSITE" id="PS50075">
    <property type="entry name" value="CARRIER"/>
    <property type="match status" value="1"/>
</dbReference>
<evidence type="ECO:0000313" key="3">
    <source>
        <dbReference type="EMBL" id="PHU40365.1"/>
    </source>
</evidence>
<dbReference type="Proteomes" id="UP000224317">
    <property type="component" value="Unassembled WGS sequence"/>
</dbReference>
<reference evidence="3" key="2">
    <citation type="submission" date="2017-10" db="EMBL/GenBank/DDBJ databases">
        <authorList>
            <person name="Banno H."/>
            <person name="Chua N.-H."/>
        </authorList>
    </citation>
    <scope>NUCLEOTIDE SEQUENCE [LARGE SCALE GENOMIC DNA]</scope>
    <source>
        <strain evidence="3">JK10</strain>
        <strain evidence="2">JK626</strain>
    </source>
</reference>
<dbReference type="RefSeq" id="WP_090488694.1">
    <property type="nucleotide sequence ID" value="NZ_PDYF01000025.1"/>
</dbReference>
<dbReference type="InterPro" id="IPR009081">
    <property type="entry name" value="PP-bd_ACP"/>
</dbReference>